<feature type="active site" evidence="10">
    <location>
        <position position="19"/>
    </location>
</feature>
<proteinExistence type="inferred from homology"/>
<dbReference type="InterPro" id="IPR014721">
    <property type="entry name" value="Ribsml_uS5_D2-typ_fold_subgr"/>
</dbReference>
<evidence type="ECO:0000259" key="11">
    <source>
        <dbReference type="Pfam" id="PF00288"/>
    </source>
</evidence>
<evidence type="ECO:0000256" key="5">
    <source>
        <dbReference type="ARBA" id="ARBA00022741"/>
    </source>
</evidence>
<dbReference type="InterPro" id="IPR020568">
    <property type="entry name" value="Ribosomal_Su5_D2-typ_SF"/>
</dbReference>
<dbReference type="RefSeq" id="WP_273145981.1">
    <property type="nucleotide sequence ID" value="NZ_CP053675.1"/>
</dbReference>
<gene>
    <name evidence="10 13" type="primary">ispE</name>
    <name evidence="13" type="ORF">JZL65_06520</name>
</gene>
<evidence type="ECO:0000256" key="10">
    <source>
        <dbReference type="HAMAP-Rule" id="MF_00061"/>
    </source>
</evidence>
<accession>A0A9E6SZ17</accession>
<evidence type="ECO:0000313" key="14">
    <source>
        <dbReference type="Proteomes" id="UP000683551"/>
    </source>
</evidence>
<dbReference type="NCBIfam" id="TIGR00154">
    <property type="entry name" value="ispE"/>
    <property type="match status" value="1"/>
</dbReference>
<keyword evidence="8 10" id="KW-0414">Isoprene biosynthesis</keyword>
<organism evidence="13 14">
    <name type="scientific">Ferrovum myxofaciens</name>
    <dbReference type="NCBI Taxonomy" id="416213"/>
    <lineage>
        <taxon>Bacteria</taxon>
        <taxon>Pseudomonadati</taxon>
        <taxon>Pseudomonadota</taxon>
        <taxon>Betaproteobacteria</taxon>
        <taxon>Ferrovales</taxon>
        <taxon>Ferrovaceae</taxon>
        <taxon>Ferrovum</taxon>
    </lineage>
</organism>
<keyword evidence="6 10" id="KW-0418">Kinase</keyword>
<dbReference type="InterPro" id="IPR006204">
    <property type="entry name" value="GHMP_kinase_N_dom"/>
</dbReference>
<dbReference type="GO" id="GO:0019288">
    <property type="term" value="P:isopentenyl diphosphate biosynthetic process, methylerythritol 4-phosphate pathway"/>
    <property type="evidence" value="ECO:0007669"/>
    <property type="project" value="UniProtKB-UniRule"/>
</dbReference>
<dbReference type="SUPFAM" id="SSF55060">
    <property type="entry name" value="GHMP Kinase, C-terminal domain"/>
    <property type="match status" value="1"/>
</dbReference>
<dbReference type="Pfam" id="PF08544">
    <property type="entry name" value="GHMP_kinases_C"/>
    <property type="match status" value="1"/>
</dbReference>
<dbReference type="Proteomes" id="UP000683551">
    <property type="component" value="Chromosome"/>
</dbReference>
<dbReference type="GO" id="GO:0016114">
    <property type="term" value="P:terpenoid biosynthetic process"/>
    <property type="evidence" value="ECO:0007669"/>
    <property type="project" value="UniProtKB-UniRule"/>
</dbReference>
<sequence length="285" mass="30961">MNGGRKSEGAWWQAPAPAKLNLFLKVTGRRADGYHTLQTLFTFLDFGDTLDCEVLDSGRIERAEMIPGVPEVQDLTLKAARLLQEQADVRLGARLRLHKRIPIGGGLGGGSSDAATTLLVLNQLWGIHWARARLARLGLELGADVPVFIGGESALAEGVGEALAPVPVPERWYVIGVPGVSVSTQAVFSSPDLTRNSLPVKIRDFSGRKIGNDLEPVVRRMHPEVARLLDWMGEFGVARMSGSGGCCFLDFLTCHEANQVLKRFPPEYRGFVARGRQGHPLCTTG</sequence>
<dbReference type="Gene3D" id="3.30.230.10">
    <property type="match status" value="1"/>
</dbReference>
<comment type="pathway">
    <text evidence="10">Isoprenoid biosynthesis; isopentenyl diphosphate biosynthesis via DXP pathway; isopentenyl diphosphate from 1-deoxy-D-xylulose 5-phosphate: step 3/6.</text>
</comment>
<evidence type="ECO:0000313" key="13">
    <source>
        <dbReference type="EMBL" id="QWY78710.1"/>
    </source>
</evidence>
<evidence type="ECO:0000256" key="3">
    <source>
        <dbReference type="ARBA" id="ARBA00017473"/>
    </source>
</evidence>
<comment type="similarity">
    <text evidence="1 10">Belongs to the GHMP kinase family. IspE subfamily.</text>
</comment>
<protein>
    <recommendedName>
        <fullName evidence="3 10">4-diphosphocytidyl-2-C-methyl-D-erythritol kinase</fullName>
        <shortName evidence="10">CMK</shortName>
        <ecNumber evidence="2 10">2.7.1.148</ecNumber>
    </recommendedName>
    <alternativeName>
        <fullName evidence="9 10">4-(cytidine-5'-diphospho)-2-C-methyl-D-erythritol kinase</fullName>
    </alternativeName>
</protein>
<dbReference type="HAMAP" id="MF_00061">
    <property type="entry name" value="IspE"/>
    <property type="match status" value="1"/>
</dbReference>
<feature type="binding site" evidence="10">
    <location>
        <begin position="102"/>
        <end position="112"/>
    </location>
    <ligand>
        <name>ATP</name>
        <dbReference type="ChEBI" id="CHEBI:30616"/>
    </ligand>
</feature>
<dbReference type="InterPro" id="IPR004424">
    <property type="entry name" value="IspE"/>
</dbReference>
<dbReference type="InterPro" id="IPR036554">
    <property type="entry name" value="GHMP_kinase_C_sf"/>
</dbReference>
<feature type="domain" description="GHMP kinase C-terminal" evidence="12">
    <location>
        <begin position="211"/>
        <end position="263"/>
    </location>
</feature>
<evidence type="ECO:0000256" key="7">
    <source>
        <dbReference type="ARBA" id="ARBA00022840"/>
    </source>
</evidence>
<evidence type="ECO:0000256" key="4">
    <source>
        <dbReference type="ARBA" id="ARBA00022679"/>
    </source>
</evidence>
<dbReference type="PANTHER" id="PTHR43527">
    <property type="entry name" value="4-DIPHOSPHOCYTIDYL-2-C-METHYL-D-ERYTHRITOL KINASE, CHLOROPLASTIC"/>
    <property type="match status" value="1"/>
</dbReference>
<dbReference type="EMBL" id="CP071137">
    <property type="protein sequence ID" value="QWY78710.1"/>
    <property type="molecule type" value="Genomic_DNA"/>
</dbReference>
<evidence type="ECO:0000256" key="2">
    <source>
        <dbReference type="ARBA" id="ARBA00012052"/>
    </source>
</evidence>
<dbReference type="SUPFAM" id="SSF54211">
    <property type="entry name" value="Ribosomal protein S5 domain 2-like"/>
    <property type="match status" value="1"/>
</dbReference>
<dbReference type="GO" id="GO:0005524">
    <property type="term" value="F:ATP binding"/>
    <property type="evidence" value="ECO:0007669"/>
    <property type="project" value="UniProtKB-UniRule"/>
</dbReference>
<comment type="function">
    <text evidence="10">Catalyzes the phosphorylation of the position 2 hydroxy group of 4-diphosphocytidyl-2C-methyl-D-erythritol.</text>
</comment>
<comment type="catalytic activity">
    <reaction evidence="10">
        <text>4-CDP-2-C-methyl-D-erythritol + ATP = 4-CDP-2-C-methyl-D-erythritol 2-phosphate + ADP + H(+)</text>
        <dbReference type="Rhea" id="RHEA:18437"/>
        <dbReference type="ChEBI" id="CHEBI:15378"/>
        <dbReference type="ChEBI" id="CHEBI:30616"/>
        <dbReference type="ChEBI" id="CHEBI:57823"/>
        <dbReference type="ChEBI" id="CHEBI:57919"/>
        <dbReference type="ChEBI" id="CHEBI:456216"/>
        <dbReference type="EC" id="2.7.1.148"/>
    </reaction>
</comment>
<dbReference type="PANTHER" id="PTHR43527:SF2">
    <property type="entry name" value="4-DIPHOSPHOCYTIDYL-2-C-METHYL-D-ERYTHRITOL KINASE, CHLOROPLASTIC"/>
    <property type="match status" value="1"/>
</dbReference>
<dbReference type="Pfam" id="PF00288">
    <property type="entry name" value="GHMP_kinases_N"/>
    <property type="match status" value="1"/>
</dbReference>
<keyword evidence="5 10" id="KW-0547">Nucleotide-binding</keyword>
<evidence type="ECO:0000259" key="12">
    <source>
        <dbReference type="Pfam" id="PF08544"/>
    </source>
</evidence>
<name>A0A9E6SZ17_9PROT</name>
<evidence type="ECO:0000256" key="9">
    <source>
        <dbReference type="ARBA" id="ARBA00032554"/>
    </source>
</evidence>
<evidence type="ECO:0000256" key="1">
    <source>
        <dbReference type="ARBA" id="ARBA00009684"/>
    </source>
</evidence>
<evidence type="ECO:0000256" key="8">
    <source>
        <dbReference type="ARBA" id="ARBA00023229"/>
    </source>
</evidence>
<keyword evidence="7 10" id="KW-0067">ATP-binding</keyword>
<dbReference type="PIRSF" id="PIRSF010376">
    <property type="entry name" value="IspE"/>
    <property type="match status" value="1"/>
</dbReference>
<dbReference type="EC" id="2.7.1.148" evidence="2 10"/>
<feature type="active site" evidence="10">
    <location>
        <position position="144"/>
    </location>
</feature>
<reference evidence="13" key="1">
    <citation type="submission" date="2021-02" db="EMBL/GenBank/DDBJ databases">
        <title>Comparative genomics of Ferrovum myxofaciens strains, predominant extremophile bacteria forming large biofilm stalactites in acid mine ecosystems.</title>
        <authorList>
            <person name="Burkartova K."/>
            <person name="Ridl J."/>
            <person name="Pajer P."/>
            <person name="Falteisek L."/>
        </authorList>
    </citation>
    <scope>NUCLEOTIDE SEQUENCE</scope>
    <source>
        <strain evidence="13">MI1III</strain>
    </source>
</reference>
<dbReference type="GO" id="GO:0050515">
    <property type="term" value="F:4-(cytidine 5'-diphospho)-2-C-methyl-D-erythritol kinase activity"/>
    <property type="evidence" value="ECO:0007669"/>
    <property type="project" value="UniProtKB-UniRule"/>
</dbReference>
<dbReference type="Gene3D" id="3.30.70.890">
    <property type="entry name" value="GHMP kinase, C-terminal domain"/>
    <property type="match status" value="1"/>
</dbReference>
<dbReference type="InterPro" id="IPR013750">
    <property type="entry name" value="GHMP_kinase_C_dom"/>
</dbReference>
<evidence type="ECO:0000256" key="6">
    <source>
        <dbReference type="ARBA" id="ARBA00022777"/>
    </source>
</evidence>
<keyword evidence="4 10" id="KW-0808">Transferase</keyword>
<feature type="domain" description="GHMP kinase N-terminal" evidence="11">
    <location>
        <begin position="75"/>
        <end position="151"/>
    </location>
</feature>
<dbReference type="AlphaFoldDB" id="A0A9E6SZ17"/>